<proteinExistence type="predicted"/>
<organism evidence="1">
    <name type="scientific">Candidatus Kentrum sp. TUN</name>
    <dbReference type="NCBI Taxonomy" id="2126343"/>
    <lineage>
        <taxon>Bacteria</taxon>
        <taxon>Pseudomonadati</taxon>
        <taxon>Pseudomonadota</taxon>
        <taxon>Gammaproteobacteria</taxon>
        <taxon>Candidatus Kentrum</taxon>
    </lineage>
</organism>
<dbReference type="Gene3D" id="1.20.200.10">
    <property type="entry name" value="Fumarase/aspartase (Central domain)"/>
    <property type="match status" value="1"/>
</dbReference>
<gene>
    <name evidence="2" type="ORF">BECKTUN1418E_GA0071001_13022</name>
    <name evidence="1" type="ORF">BECKTUN1418F_GA0071002_12982</name>
</gene>
<name>A0A451A8E2_9GAMM</name>
<reference evidence="1" key="1">
    <citation type="submission" date="2019-02" db="EMBL/GenBank/DDBJ databases">
        <authorList>
            <person name="Gruber-Vodicka R. H."/>
            <person name="Seah K. B. B."/>
        </authorList>
    </citation>
    <scope>NUCLEOTIDE SEQUENCE</scope>
    <source>
        <strain evidence="2">BECK_BY2</strain>
        <strain evidence="1">BECK_BY3</strain>
    </source>
</reference>
<protein>
    <submittedName>
        <fullName evidence="1">Lyase</fullName>
    </submittedName>
</protein>
<dbReference type="EMBL" id="CAADFV010000302">
    <property type="protein sequence ID" value="VFK71821.1"/>
    <property type="molecule type" value="Genomic_DNA"/>
</dbReference>
<dbReference type="SUPFAM" id="SSF48557">
    <property type="entry name" value="L-aspartase-like"/>
    <property type="match status" value="1"/>
</dbReference>
<dbReference type="InterPro" id="IPR008948">
    <property type="entry name" value="L-Aspartase-like"/>
</dbReference>
<dbReference type="AlphaFoldDB" id="A0A451A8E2"/>
<sequence length="121" mass="13203">MHLLSGDNAEMTLPADSSFMPSKVNPVRPELINQMAYRVCGNDVAMAEAIPIFARRCIKGIAFGDRTGAKVAKLAEKENLSIEEATVRLETLPRSLAEELPDPMTLTDAAKSAEVMRRVMA</sequence>
<evidence type="ECO:0000313" key="2">
    <source>
        <dbReference type="EMBL" id="VFK71821.1"/>
    </source>
</evidence>
<dbReference type="EMBL" id="CAADFY010000298">
    <property type="protein sequence ID" value="VFK62291.1"/>
    <property type="molecule type" value="Genomic_DNA"/>
</dbReference>
<dbReference type="GO" id="GO:0016829">
    <property type="term" value="F:lyase activity"/>
    <property type="evidence" value="ECO:0007669"/>
    <property type="project" value="UniProtKB-KW"/>
</dbReference>
<keyword evidence="1" id="KW-0456">Lyase</keyword>
<evidence type="ECO:0000313" key="1">
    <source>
        <dbReference type="EMBL" id="VFK62291.1"/>
    </source>
</evidence>
<accession>A0A451A8E2</accession>